<dbReference type="AlphaFoldDB" id="A0ABD4TKF8"/>
<dbReference type="InterPro" id="IPR012675">
    <property type="entry name" value="Beta-grasp_dom_sf"/>
</dbReference>
<evidence type="ECO:0000313" key="2">
    <source>
        <dbReference type="Proteomes" id="UP001524383"/>
    </source>
</evidence>
<dbReference type="SUPFAM" id="SSF54285">
    <property type="entry name" value="MoaD/ThiS"/>
    <property type="match status" value="1"/>
</dbReference>
<dbReference type="RefSeq" id="WP_255333366.1">
    <property type="nucleotide sequence ID" value="NZ_VOTZ01000027.1"/>
</dbReference>
<dbReference type="Gene3D" id="3.10.20.30">
    <property type="match status" value="1"/>
</dbReference>
<reference evidence="1 2" key="1">
    <citation type="submission" date="2019-08" db="EMBL/GenBank/DDBJ databases">
        <authorList>
            <person name="Chen S.-C."/>
            <person name="Lai M.-C."/>
            <person name="You Y.-T."/>
        </authorList>
    </citation>
    <scope>NUCLEOTIDE SEQUENCE [LARGE SCALE GENOMIC DNA]</scope>
    <source>
        <strain evidence="1 2">P2F9704a</strain>
    </source>
</reference>
<dbReference type="EMBL" id="VOTZ01000027">
    <property type="protein sequence ID" value="MCQ1539397.1"/>
    <property type="molecule type" value="Genomic_DNA"/>
</dbReference>
<name>A0ABD4TKF8_9EURY</name>
<comment type="caution">
    <text evidence="1">The sequence shown here is derived from an EMBL/GenBank/DDBJ whole genome shotgun (WGS) entry which is preliminary data.</text>
</comment>
<dbReference type="InterPro" id="IPR003749">
    <property type="entry name" value="ThiS/MoaD-like"/>
</dbReference>
<organism evidence="1 2">
    <name type="scientific">Methanocalculus taiwanensis</name>
    <dbReference type="NCBI Taxonomy" id="106207"/>
    <lineage>
        <taxon>Archaea</taxon>
        <taxon>Methanobacteriati</taxon>
        <taxon>Methanobacteriota</taxon>
        <taxon>Stenosarchaea group</taxon>
        <taxon>Methanomicrobia</taxon>
        <taxon>Methanomicrobiales</taxon>
        <taxon>Methanocalculaceae</taxon>
        <taxon>Methanocalculus</taxon>
    </lineage>
</organism>
<protein>
    <submittedName>
        <fullName evidence="1">MoaD/ThiS family protein</fullName>
    </submittedName>
</protein>
<dbReference type="InterPro" id="IPR016155">
    <property type="entry name" value="Mopterin_synth/thiamin_S_b"/>
</dbReference>
<keyword evidence="2" id="KW-1185">Reference proteome</keyword>
<accession>A0ABD4TKF8</accession>
<evidence type="ECO:0000313" key="1">
    <source>
        <dbReference type="EMBL" id="MCQ1539397.1"/>
    </source>
</evidence>
<gene>
    <name evidence="1" type="ORF">FTO68_10445</name>
</gene>
<dbReference type="Pfam" id="PF02597">
    <property type="entry name" value="ThiS"/>
    <property type="match status" value="1"/>
</dbReference>
<proteinExistence type="predicted"/>
<sequence>MLVILPDRSGYILPSDPISIQELLQSFGYNPTTVIVIRNGAIVPEDFTAAGDDLIRIVSVSHGG</sequence>
<dbReference type="Proteomes" id="UP001524383">
    <property type="component" value="Unassembled WGS sequence"/>
</dbReference>